<sequence>MKKNELIHLHTLLVELATEYLDEEIASRDDLESYYQLEIGPVALRSRRADHERAVRTLMTALAVCAARDLGRDSAAVPGQHLLRSDDTATESTDQRVTSH</sequence>
<accession>M0I6Y1</accession>
<evidence type="ECO:0000313" key="3">
    <source>
        <dbReference type="Proteomes" id="UP000011550"/>
    </source>
</evidence>
<dbReference type="Gene3D" id="1.20.1270.110">
    <property type="entry name" value="Uncharacterised protein family UPF0058"/>
    <property type="match status" value="1"/>
</dbReference>
<evidence type="ECO:0000313" key="2">
    <source>
        <dbReference type="EMBL" id="ELZ91204.1"/>
    </source>
</evidence>
<dbReference type="RefSeq" id="WP_008320896.1">
    <property type="nucleotide sequence ID" value="NZ_AOLN01000018.1"/>
</dbReference>
<proteinExistence type="predicted"/>
<dbReference type="InterPro" id="IPR002753">
    <property type="entry name" value="UPF0058"/>
</dbReference>
<feature type="region of interest" description="Disordered" evidence="1">
    <location>
        <begin position="78"/>
        <end position="100"/>
    </location>
</feature>
<dbReference type="InterPro" id="IPR036519">
    <property type="entry name" value="UPF0058_sf"/>
</dbReference>
<gene>
    <name evidence="2" type="ORF">C440_12859</name>
</gene>
<reference evidence="2 3" key="1">
    <citation type="journal article" date="2014" name="PLoS Genet.">
        <title>Phylogenetically driven sequencing of extremely halophilic archaea reveals strategies for static and dynamic osmo-response.</title>
        <authorList>
            <person name="Becker E.A."/>
            <person name="Seitzer P.M."/>
            <person name="Tritt A."/>
            <person name="Larsen D."/>
            <person name="Krusor M."/>
            <person name="Yao A.I."/>
            <person name="Wu D."/>
            <person name="Madern D."/>
            <person name="Eisen J.A."/>
            <person name="Darling A.E."/>
            <person name="Facciotti M.T."/>
        </authorList>
    </citation>
    <scope>NUCLEOTIDE SEQUENCE [LARGE SCALE GENOMIC DNA]</scope>
    <source>
        <strain evidence="2 3">ATCC BAA-1512</strain>
    </source>
</reference>
<dbReference type="PANTHER" id="PTHR42203:SF2">
    <property type="entry name" value="UPF0058 PROTEIN MJ1205"/>
    <property type="match status" value="1"/>
</dbReference>
<protein>
    <recommendedName>
        <fullName evidence="4">Metal-binding protein</fullName>
    </recommendedName>
</protein>
<dbReference type="AlphaFoldDB" id="M0I6Y1"/>
<comment type="caution">
    <text evidence="2">The sequence shown here is derived from an EMBL/GenBank/DDBJ whole genome shotgun (WGS) entry which is preliminary data.</text>
</comment>
<dbReference type="PATRIC" id="fig|662479.7.peg.2600"/>
<dbReference type="Proteomes" id="UP000011550">
    <property type="component" value="Unassembled WGS sequence"/>
</dbReference>
<evidence type="ECO:0008006" key="4">
    <source>
        <dbReference type="Google" id="ProtNLM"/>
    </source>
</evidence>
<keyword evidence="3" id="KW-1185">Reference proteome</keyword>
<dbReference type="OrthoDB" id="177623at2157"/>
<organism evidence="2 3">
    <name type="scientific">Haloferax mucosum ATCC BAA-1512</name>
    <dbReference type="NCBI Taxonomy" id="662479"/>
    <lineage>
        <taxon>Archaea</taxon>
        <taxon>Methanobacteriati</taxon>
        <taxon>Methanobacteriota</taxon>
        <taxon>Stenosarchaea group</taxon>
        <taxon>Halobacteria</taxon>
        <taxon>Halobacteriales</taxon>
        <taxon>Haloferacaceae</taxon>
        <taxon>Haloferax</taxon>
    </lineage>
</organism>
<name>M0I6Y1_9EURY</name>
<feature type="compositionally biased region" description="Polar residues" evidence="1">
    <location>
        <begin position="90"/>
        <end position="100"/>
    </location>
</feature>
<evidence type="ECO:0000256" key="1">
    <source>
        <dbReference type="SAM" id="MobiDB-lite"/>
    </source>
</evidence>
<dbReference type="Pfam" id="PF01893">
    <property type="entry name" value="UPF0058"/>
    <property type="match status" value="1"/>
</dbReference>
<dbReference type="PANTHER" id="PTHR42203">
    <property type="entry name" value="UPF0058 PROTEIN MJ1205"/>
    <property type="match status" value="1"/>
</dbReference>
<dbReference type="SUPFAM" id="SSF140371">
    <property type="entry name" value="Vng1086c-like"/>
    <property type="match status" value="1"/>
</dbReference>
<dbReference type="EMBL" id="AOLN01000018">
    <property type="protein sequence ID" value="ELZ91204.1"/>
    <property type="molecule type" value="Genomic_DNA"/>
</dbReference>